<proteinExistence type="predicted"/>
<reference evidence="1" key="1">
    <citation type="submission" date="2022-11" db="EMBL/GenBank/DDBJ databases">
        <title>Centuries of genome instability and evolution in soft-shell clam transmissible cancer (bioRxiv).</title>
        <authorList>
            <person name="Hart S.F.M."/>
            <person name="Yonemitsu M.A."/>
            <person name="Giersch R.M."/>
            <person name="Beal B.F."/>
            <person name="Arriagada G."/>
            <person name="Davis B.W."/>
            <person name="Ostrander E.A."/>
            <person name="Goff S.P."/>
            <person name="Metzger M.J."/>
        </authorList>
    </citation>
    <scope>NUCLEOTIDE SEQUENCE</scope>
    <source>
        <strain evidence="1">MELC-2E11</strain>
        <tissue evidence="1">Siphon/mantle</tissue>
    </source>
</reference>
<evidence type="ECO:0000313" key="1">
    <source>
        <dbReference type="EMBL" id="WAR07481.1"/>
    </source>
</evidence>
<organism evidence="1 2">
    <name type="scientific">Mya arenaria</name>
    <name type="common">Soft-shell clam</name>
    <dbReference type="NCBI Taxonomy" id="6604"/>
    <lineage>
        <taxon>Eukaryota</taxon>
        <taxon>Metazoa</taxon>
        <taxon>Spiralia</taxon>
        <taxon>Lophotrochozoa</taxon>
        <taxon>Mollusca</taxon>
        <taxon>Bivalvia</taxon>
        <taxon>Autobranchia</taxon>
        <taxon>Heteroconchia</taxon>
        <taxon>Euheterodonta</taxon>
        <taxon>Imparidentia</taxon>
        <taxon>Neoheterodontei</taxon>
        <taxon>Myida</taxon>
        <taxon>Myoidea</taxon>
        <taxon>Myidae</taxon>
        <taxon>Mya</taxon>
    </lineage>
</organism>
<name>A0ABY7EJU9_MYAAR</name>
<dbReference type="Proteomes" id="UP001164746">
    <property type="component" value="Chromosome 6"/>
</dbReference>
<gene>
    <name evidence="1" type="ORF">MAR_017439</name>
</gene>
<sequence>MALQDVKDAMYIVYPSEEAAMGMFPNLSRPRRPCCNGILGYANPENRMPCAEMRCCNSEETVALQKVNHALGFCFRCVPQSHFMTSCYTDNQEVASTNETAMEYKMKTCCNGLKFAVVTYKSGVALTIKCVKR</sequence>
<keyword evidence="2" id="KW-1185">Reference proteome</keyword>
<accession>A0ABY7EJU9</accession>
<evidence type="ECO:0000313" key="2">
    <source>
        <dbReference type="Proteomes" id="UP001164746"/>
    </source>
</evidence>
<dbReference type="EMBL" id="CP111017">
    <property type="protein sequence ID" value="WAR07481.1"/>
    <property type="molecule type" value="Genomic_DNA"/>
</dbReference>
<protein>
    <submittedName>
        <fullName evidence="1">Uncharacterized protein</fullName>
    </submittedName>
</protein>